<proteinExistence type="predicted"/>
<dbReference type="AlphaFoldDB" id="A0A9X1PW74"/>
<reference evidence="1" key="1">
    <citation type="submission" date="2022-01" db="EMBL/GenBank/DDBJ databases">
        <title>Draft Genome Sequences of Seven Type Strains of the Genus Streptomyces.</title>
        <authorList>
            <person name="Aziz S."/>
            <person name="Coretto E."/>
            <person name="Chronakova A."/>
            <person name="Sproer C."/>
            <person name="Huber K."/>
            <person name="Nouioui I."/>
            <person name="Gross H."/>
        </authorList>
    </citation>
    <scope>NUCLEOTIDE SEQUENCE</scope>
    <source>
        <strain evidence="1">DSM 103493</strain>
    </source>
</reference>
<dbReference type="Proteomes" id="UP001139384">
    <property type="component" value="Unassembled WGS sequence"/>
</dbReference>
<comment type="caution">
    <text evidence="1">The sequence shown here is derived from an EMBL/GenBank/DDBJ whole genome shotgun (WGS) entry which is preliminary data.</text>
</comment>
<gene>
    <name evidence="1" type="ORF">L0P92_02375</name>
</gene>
<protein>
    <submittedName>
        <fullName evidence="1">ATP-binding protein</fullName>
    </submittedName>
</protein>
<dbReference type="GO" id="GO:0005524">
    <property type="term" value="F:ATP binding"/>
    <property type="evidence" value="ECO:0007669"/>
    <property type="project" value="UniProtKB-KW"/>
</dbReference>
<dbReference type="RefSeq" id="WP_234760727.1">
    <property type="nucleotide sequence ID" value="NZ_JAKEIP010000005.1"/>
</dbReference>
<keyword evidence="1" id="KW-0067">ATP-binding</keyword>
<dbReference type="EMBL" id="JAKEIP010000005">
    <property type="protein sequence ID" value="MCF1592416.1"/>
    <property type="molecule type" value="Genomic_DNA"/>
</dbReference>
<evidence type="ECO:0000313" key="1">
    <source>
        <dbReference type="EMBL" id="MCF1592416.1"/>
    </source>
</evidence>
<keyword evidence="2" id="KW-1185">Reference proteome</keyword>
<evidence type="ECO:0000313" key="2">
    <source>
        <dbReference type="Proteomes" id="UP001139384"/>
    </source>
</evidence>
<name>A0A9X1PW74_STRM4</name>
<accession>A0A9X1PW74</accession>
<sequence>MATAAEAPVSAGGLVPHTQFQFAQAAKEARPVRALLDGPPGSNRLISALRMASALGDTIAVIDTERGRSRQYADEVTFDVTEMTSFDPKDLCLALYAAASYDVVVLASWSAFWSGPEGVRDQVAQRGGKGGRDAAWDEVRPVERQMIEAVQCFPGHVIGVLRNRLEAVLATDAAGRTVPTRVSMRAEARDGLEYDVDFAASLLPTHEMVVTKSAAPALADEVLTDAVAVGAALRKWADEGVDRAPRTDMLHRAYDGEATYESLSELAREIQECRAAGMAAIDHQGKLTTLGDLVSFRLSRAYARSQQANAQQGAA</sequence>
<organism evidence="1 2">
    <name type="scientific">Streptomyces muensis</name>
    <dbReference type="NCBI Taxonomy" id="1077944"/>
    <lineage>
        <taxon>Bacteria</taxon>
        <taxon>Bacillati</taxon>
        <taxon>Actinomycetota</taxon>
        <taxon>Actinomycetes</taxon>
        <taxon>Kitasatosporales</taxon>
        <taxon>Streptomycetaceae</taxon>
        <taxon>Streptomyces</taxon>
    </lineage>
</organism>
<keyword evidence="1" id="KW-0547">Nucleotide-binding</keyword>